<protein>
    <submittedName>
        <fullName evidence="1">Uncharacterized protein</fullName>
    </submittedName>
</protein>
<name>A0A017T7L3_9BACT</name>
<dbReference type="AlphaFoldDB" id="A0A017T7L3"/>
<sequence length="269" mass="28121">MWKGANGKAPECPADAPMTLYEGYAGLNTFSACGPCECSPATCELPEDVEVSTSDGTCGGSLQSVEVPEGWDGSCVSIGSIDTPTSIRVGPTRVGGCEPVVHQLPRAAFTWNRMAKACGSLEPMEPCEGKETVCVPGSVAPRQGFEQCIVKVGDQVTCPPGYSEGTRFYSGVRDTTLCTLCTCRRWGESTCDATLRVHGDASCTSSQHELSPVLENAVCGALPGSPPQLASVETTFDVDEPGTCSPEGGQLHGTPTLQDPVTFCCRPAE</sequence>
<dbReference type="PROSITE" id="PS51257">
    <property type="entry name" value="PROKAR_LIPOPROTEIN"/>
    <property type="match status" value="1"/>
</dbReference>
<keyword evidence="2" id="KW-1185">Reference proteome</keyword>
<evidence type="ECO:0000313" key="2">
    <source>
        <dbReference type="Proteomes" id="UP000019678"/>
    </source>
</evidence>
<proteinExistence type="predicted"/>
<accession>A0A017T7L3</accession>
<gene>
    <name evidence="1" type="ORF">CAP_4509</name>
</gene>
<evidence type="ECO:0000313" key="1">
    <source>
        <dbReference type="EMBL" id="EYF04541.1"/>
    </source>
</evidence>
<reference evidence="1 2" key="1">
    <citation type="submission" date="2013-05" db="EMBL/GenBank/DDBJ databases">
        <title>Genome assembly of Chondromyces apiculatus DSM 436.</title>
        <authorList>
            <person name="Sharma G."/>
            <person name="Khatri I."/>
            <person name="Kaur C."/>
            <person name="Mayilraj S."/>
            <person name="Subramanian S."/>
        </authorList>
    </citation>
    <scope>NUCLEOTIDE SEQUENCE [LARGE SCALE GENOMIC DNA]</scope>
    <source>
        <strain evidence="1 2">DSM 436</strain>
    </source>
</reference>
<dbReference type="EMBL" id="ASRX01000033">
    <property type="protein sequence ID" value="EYF04541.1"/>
    <property type="molecule type" value="Genomic_DNA"/>
</dbReference>
<comment type="caution">
    <text evidence="1">The sequence shown here is derived from an EMBL/GenBank/DDBJ whole genome shotgun (WGS) entry which is preliminary data.</text>
</comment>
<dbReference type="Proteomes" id="UP000019678">
    <property type="component" value="Unassembled WGS sequence"/>
</dbReference>
<organism evidence="1 2">
    <name type="scientific">Chondromyces apiculatus DSM 436</name>
    <dbReference type="NCBI Taxonomy" id="1192034"/>
    <lineage>
        <taxon>Bacteria</taxon>
        <taxon>Pseudomonadati</taxon>
        <taxon>Myxococcota</taxon>
        <taxon>Polyangia</taxon>
        <taxon>Polyangiales</taxon>
        <taxon>Polyangiaceae</taxon>
        <taxon>Chondromyces</taxon>
    </lineage>
</organism>